<keyword evidence="13" id="KW-1185">Reference proteome</keyword>
<keyword evidence="5 11" id="KW-0812">Transmembrane</keyword>
<evidence type="ECO:0000256" key="1">
    <source>
        <dbReference type="ARBA" id="ARBA00004434"/>
    </source>
</evidence>
<comment type="function">
    <text evidence="11">Component of the ubiquinol-cytochrome c oxidoreductase, a multisubunit transmembrane complex that is part of the mitochondrial electron transport chain which drives oxidative phosphorylation. The complex plays an important role in the uptake of multiple carbon sources present in different host niches.</text>
</comment>
<keyword evidence="12" id="KW-0378">Hydrolase</keyword>
<dbReference type="EMBL" id="WWBZ02000016">
    <property type="protein sequence ID" value="KAF4310068.1"/>
    <property type="molecule type" value="Genomic_DNA"/>
</dbReference>
<dbReference type="FunFam" id="1.20.5.210:FF:000001">
    <property type="entry name" value="Cytochrome b-c1 complex subunit 8"/>
    <property type="match status" value="1"/>
</dbReference>
<dbReference type="PANTHER" id="PTHR12119:SF2">
    <property type="entry name" value="CYTOCHROME B-C1 COMPLEX SUBUNIT 8"/>
    <property type="match status" value="1"/>
</dbReference>
<keyword evidence="9 11" id="KW-0496">Mitochondrion</keyword>
<protein>
    <recommendedName>
        <fullName evidence="11">Cytochrome b-c1 complex subunit 8</fullName>
    </recommendedName>
    <alternativeName>
        <fullName evidence="11">Complex III subunit 8</fullName>
    </alternativeName>
</protein>
<dbReference type="InterPro" id="IPR004205">
    <property type="entry name" value="Cyt_bc1_su8"/>
</dbReference>
<keyword evidence="8 11" id="KW-1133">Transmembrane helix</keyword>
<gene>
    <name evidence="12" type="ORF">GTA08_BOTSDO03367</name>
</gene>
<comment type="subunit">
    <text evidence="11">Component of the ubiquinol-cytochrome c oxidoreductase (cytochrome b-c1 complex, complex III, CIII), a multisubunit enzyme composed of 3 respiratory subunits cytochrome b, cytochrome c1 and Rieske protein, 2 core protein subunits, and additional low-molecular weight protein subunits. The complex exists as an obligatory dimer and forms supercomplexes (SCs) in the inner mitochondrial membrane with cytochrome c oxidase (complex IV, CIV).</text>
</comment>
<evidence type="ECO:0000313" key="12">
    <source>
        <dbReference type="EMBL" id="KAF4310068.1"/>
    </source>
</evidence>
<dbReference type="Gene3D" id="1.20.5.210">
    <property type="entry name" value="Cytochrome b-c1 complex subunit 8"/>
    <property type="match status" value="1"/>
</dbReference>
<dbReference type="GO" id="GO:0005743">
    <property type="term" value="C:mitochondrial inner membrane"/>
    <property type="evidence" value="ECO:0007669"/>
    <property type="project" value="UniProtKB-SubCell"/>
</dbReference>
<dbReference type="GO" id="GO:0006122">
    <property type="term" value="P:mitochondrial electron transport, ubiquinol to cytochrome c"/>
    <property type="evidence" value="ECO:0007669"/>
    <property type="project" value="UniProtKB-UniRule"/>
</dbReference>
<evidence type="ECO:0000313" key="13">
    <source>
        <dbReference type="Proteomes" id="UP000572817"/>
    </source>
</evidence>
<comment type="similarity">
    <text evidence="2 11">Belongs to the UQCRQ/QCR8 family.</text>
</comment>
<evidence type="ECO:0000256" key="6">
    <source>
        <dbReference type="ARBA" id="ARBA00022792"/>
    </source>
</evidence>
<feature type="transmembrane region" description="Helical" evidence="11">
    <location>
        <begin position="97"/>
        <end position="114"/>
    </location>
</feature>
<evidence type="ECO:0000256" key="2">
    <source>
        <dbReference type="ARBA" id="ARBA00007668"/>
    </source>
</evidence>
<dbReference type="AlphaFoldDB" id="A0A8H4J3F5"/>
<dbReference type="OrthoDB" id="6683853at2759"/>
<evidence type="ECO:0000256" key="4">
    <source>
        <dbReference type="ARBA" id="ARBA00022660"/>
    </source>
</evidence>
<dbReference type="GO" id="GO:0045275">
    <property type="term" value="C:respiratory chain complex III"/>
    <property type="evidence" value="ECO:0007669"/>
    <property type="project" value="UniProtKB-UniRule"/>
</dbReference>
<keyword evidence="10 11" id="KW-0472">Membrane</keyword>
<sequence>MKETKVQLSGGGYGGTNARRLNNVYVKDPHWGGAHWYSLENRIAKEYPKLTQWGDPVWGTAEKGITYYRLSHNRQRAMAGTLDAAIFNTWRRFKAQFLYWVPPLLAGYWVMTWANEQNRWLNSKEGRAATAQEEE</sequence>
<keyword evidence="6 11" id="KW-0999">Mitochondrion inner membrane</keyword>
<accession>A0A8H4J3F5</accession>
<comment type="subcellular location">
    <subcellularLocation>
        <location evidence="1 11">Mitochondrion inner membrane</location>
        <topology evidence="1 11">Single-pass membrane protein</topology>
    </subcellularLocation>
</comment>
<dbReference type="PANTHER" id="PTHR12119">
    <property type="entry name" value="UBIQUINOL-CYTOCHROME C REDUCTASE COMPLEX UBIQUINONE-BINDING PROTEIN QP-C"/>
    <property type="match status" value="1"/>
</dbReference>
<dbReference type="InterPro" id="IPR036642">
    <property type="entry name" value="Cyt_bc1_su8_sf"/>
</dbReference>
<evidence type="ECO:0000256" key="7">
    <source>
        <dbReference type="ARBA" id="ARBA00022982"/>
    </source>
</evidence>
<evidence type="ECO:0000256" key="9">
    <source>
        <dbReference type="ARBA" id="ARBA00023128"/>
    </source>
</evidence>
<evidence type="ECO:0000256" key="11">
    <source>
        <dbReference type="RuleBase" id="RU368118"/>
    </source>
</evidence>
<evidence type="ECO:0000256" key="10">
    <source>
        <dbReference type="ARBA" id="ARBA00023136"/>
    </source>
</evidence>
<keyword evidence="7 11" id="KW-0249">Electron transport</keyword>
<evidence type="ECO:0000256" key="5">
    <source>
        <dbReference type="ARBA" id="ARBA00022692"/>
    </source>
</evidence>
<name>A0A8H4J3F5_9PEZI</name>
<keyword evidence="4 11" id="KW-0679">Respiratory chain</keyword>
<proteinExistence type="inferred from homology"/>
<comment type="caution">
    <text evidence="12">The sequence shown here is derived from an EMBL/GenBank/DDBJ whole genome shotgun (WGS) entry which is preliminary data.</text>
</comment>
<reference evidence="12" key="1">
    <citation type="submission" date="2020-04" db="EMBL/GenBank/DDBJ databases">
        <title>Genome Assembly and Annotation of Botryosphaeria dothidea sdau 11-99, a Latent Pathogen of Apple Fruit Ring Rot in China.</title>
        <authorList>
            <person name="Yu C."/>
            <person name="Diao Y."/>
            <person name="Lu Q."/>
            <person name="Zhao J."/>
            <person name="Cui S."/>
            <person name="Peng C."/>
            <person name="He B."/>
            <person name="Liu H."/>
        </authorList>
    </citation>
    <scope>NUCLEOTIDE SEQUENCE [LARGE SCALE GENOMIC DNA]</scope>
    <source>
        <strain evidence="12">Sdau11-99</strain>
    </source>
</reference>
<dbReference type="Pfam" id="PF02939">
    <property type="entry name" value="UcrQ"/>
    <property type="match status" value="1"/>
</dbReference>
<keyword evidence="3 11" id="KW-0813">Transport</keyword>
<evidence type="ECO:0000256" key="3">
    <source>
        <dbReference type="ARBA" id="ARBA00022448"/>
    </source>
</evidence>
<dbReference type="SUPFAM" id="SSF81508">
    <property type="entry name" value="Ubiquinone-binding protein QP-C of cytochrome bc1 complex (Ubiquinol-cytochrome c reductase)"/>
    <property type="match status" value="1"/>
</dbReference>
<dbReference type="Proteomes" id="UP000572817">
    <property type="component" value="Unassembled WGS sequence"/>
</dbReference>
<evidence type="ECO:0000256" key="8">
    <source>
        <dbReference type="ARBA" id="ARBA00022989"/>
    </source>
</evidence>
<dbReference type="GO" id="GO:0016787">
    <property type="term" value="F:hydrolase activity"/>
    <property type="evidence" value="ECO:0007669"/>
    <property type="project" value="UniProtKB-KW"/>
</dbReference>
<organism evidence="12 13">
    <name type="scientific">Botryosphaeria dothidea</name>
    <dbReference type="NCBI Taxonomy" id="55169"/>
    <lineage>
        <taxon>Eukaryota</taxon>
        <taxon>Fungi</taxon>
        <taxon>Dikarya</taxon>
        <taxon>Ascomycota</taxon>
        <taxon>Pezizomycotina</taxon>
        <taxon>Dothideomycetes</taxon>
        <taxon>Dothideomycetes incertae sedis</taxon>
        <taxon>Botryosphaeriales</taxon>
        <taxon>Botryosphaeriaceae</taxon>
        <taxon>Botryosphaeria</taxon>
    </lineage>
</organism>